<dbReference type="PANTHER" id="PTHR46796:SF2">
    <property type="entry name" value="TRANSCRIPTIONAL REGULATORY PROTEIN"/>
    <property type="match status" value="1"/>
</dbReference>
<dbReference type="AlphaFoldDB" id="A0A7W2A9P0"/>
<dbReference type="Pfam" id="PF12833">
    <property type="entry name" value="HTH_18"/>
    <property type="match status" value="1"/>
</dbReference>
<dbReference type="Pfam" id="PF02311">
    <property type="entry name" value="AraC_binding"/>
    <property type="match status" value="1"/>
</dbReference>
<dbReference type="PANTHER" id="PTHR46796">
    <property type="entry name" value="HTH-TYPE TRANSCRIPTIONAL ACTIVATOR RHAS-RELATED"/>
    <property type="match status" value="1"/>
</dbReference>
<dbReference type="PRINTS" id="PR00032">
    <property type="entry name" value="HTHARAC"/>
</dbReference>
<dbReference type="SUPFAM" id="SSF51215">
    <property type="entry name" value="Regulatory protein AraC"/>
    <property type="match status" value="1"/>
</dbReference>
<organism evidence="5 6">
    <name type="scientific">Paenactinomyces guangxiensis</name>
    <dbReference type="NCBI Taxonomy" id="1490290"/>
    <lineage>
        <taxon>Bacteria</taxon>
        <taxon>Bacillati</taxon>
        <taxon>Bacillota</taxon>
        <taxon>Bacilli</taxon>
        <taxon>Bacillales</taxon>
        <taxon>Thermoactinomycetaceae</taxon>
        <taxon>Paenactinomyces</taxon>
    </lineage>
</organism>
<dbReference type="SMART" id="SM00342">
    <property type="entry name" value="HTH_ARAC"/>
    <property type="match status" value="1"/>
</dbReference>
<dbReference type="InterPro" id="IPR037923">
    <property type="entry name" value="HTH-like"/>
</dbReference>
<dbReference type="GO" id="GO:0043565">
    <property type="term" value="F:sequence-specific DNA binding"/>
    <property type="evidence" value="ECO:0007669"/>
    <property type="project" value="InterPro"/>
</dbReference>
<keyword evidence="1" id="KW-0805">Transcription regulation</keyword>
<evidence type="ECO:0000256" key="2">
    <source>
        <dbReference type="ARBA" id="ARBA00023125"/>
    </source>
</evidence>
<dbReference type="InterPro" id="IPR020449">
    <property type="entry name" value="Tscrpt_reg_AraC-type_HTH"/>
</dbReference>
<name>A0A7W2A9P0_9BACL</name>
<evidence type="ECO:0000313" key="6">
    <source>
        <dbReference type="Proteomes" id="UP000535491"/>
    </source>
</evidence>
<dbReference type="Gene3D" id="1.10.10.60">
    <property type="entry name" value="Homeodomain-like"/>
    <property type="match status" value="2"/>
</dbReference>
<proteinExistence type="predicted"/>
<dbReference type="EMBL" id="JACEIQ010000012">
    <property type="protein sequence ID" value="MBA4495078.1"/>
    <property type="molecule type" value="Genomic_DNA"/>
</dbReference>
<dbReference type="InterPro" id="IPR003313">
    <property type="entry name" value="AraC-bd"/>
</dbReference>
<dbReference type="InterPro" id="IPR009057">
    <property type="entry name" value="Homeodomain-like_sf"/>
</dbReference>
<evidence type="ECO:0000256" key="1">
    <source>
        <dbReference type="ARBA" id="ARBA00023015"/>
    </source>
</evidence>
<keyword evidence="6" id="KW-1185">Reference proteome</keyword>
<sequence>MRKKEFAQLKQSSKVQGIELFHAKLFSHSFSKHIHEAYTIGIHDDGRGSFFYRGEYWQTHPGCLVILNPGEVHTGQANSETGWFYRDIYINIPLIEKVLDELHWQRKGLPFFTHPVINDTELWMVLSNLFFTLLNRSAILEQESQLLFAFAKLVTKHADKKYTLPSKGKETAAITRIRNYIEAHYAEEISINDLSSIAGLSPYYLIRSFKNQIGLPPHSYQRYLRILKAKQALHSTKSLIEVALENGFYDQSHFTRDFKGMFGVTPNQYRKSNFIQEK</sequence>
<keyword evidence="2" id="KW-0238">DNA-binding</keyword>
<feature type="domain" description="HTH araC/xylS-type" evidence="4">
    <location>
        <begin position="175"/>
        <end position="272"/>
    </location>
</feature>
<evidence type="ECO:0000259" key="4">
    <source>
        <dbReference type="PROSITE" id="PS01124"/>
    </source>
</evidence>
<keyword evidence="3" id="KW-0804">Transcription</keyword>
<dbReference type="Proteomes" id="UP000535491">
    <property type="component" value="Unassembled WGS sequence"/>
</dbReference>
<dbReference type="PROSITE" id="PS01124">
    <property type="entry name" value="HTH_ARAC_FAMILY_2"/>
    <property type="match status" value="1"/>
</dbReference>
<dbReference type="InterPro" id="IPR050204">
    <property type="entry name" value="AraC_XylS_family_regulators"/>
</dbReference>
<accession>A0A7W2A9P0</accession>
<evidence type="ECO:0000256" key="3">
    <source>
        <dbReference type="ARBA" id="ARBA00023163"/>
    </source>
</evidence>
<reference evidence="5 6" key="1">
    <citation type="submission" date="2020-07" db="EMBL/GenBank/DDBJ databases">
        <authorList>
            <person name="Feng H."/>
        </authorList>
    </citation>
    <scope>NUCLEOTIDE SEQUENCE [LARGE SCALE GENOMIC DNA]</scope>
    <source>
        <strain evidence="6">s-10</strain>
    </source>
</reference>
<gene>
    <name evidence="5" type="ORF">H1191_12245</name>
</gene>
<dbReference type="InterPro" id="IPR018060">
    <property type="entry name" value="HTH_AraC"/>
</dbReference>
<dbReference type="SUPFAM" id="SSF46689">
    <property type="entry name" value="Homeodomain-like"/>
    <property type="match status" value="2"/>
</dbReference>
<comment type="caution">
    <text evidence="5">The sequence shown here is derived from an EMBL/GenBank/DDBJ whole genome shotgun (WGS) entry which is preliminary data.</text>
</comment>
<evidence type="ECO:0000313" key="5">
    <source>
        <dbReference type="EMBL" id="MBA4495078.1"/>
    </source>
</evidence>
<dbReference type="GO" id="GO:0003700">
    <property type="term" value="F:DNA-binding transcription factor activity"/>
    <property type="evidence" value="ECO:0007669"/>
    <property type="project" value="InterPro"/>
</dbReference>
<protein>
    <submittedName>
        <fullName evidence="5">AraC family transcriptional regulator</fullName>
    </submittedName>
</protein>
<dbReference type="RefSeq" id="WP_181752322.1">
    <property type="nucleotide sequence ID" value="NZ_JACEIQ010000012.1"/>
</dbReference>